<evidence type="ECO:0000313" key="2">
    <source>
        <dbReference type="Proteomes" id="UP000575985"/>
    </source>
</evidence>
<reference evidence="1 2" key="1">
    <citation type="submission" date="2020-07" db="EMBL/GenBank/DDBJ databases">
        <title>Sequencing the genomes of 1000 actinobacteria strains.</title>
        <authorList>
            <person name="Klenk H.-P."/>
        </authorList>
    </citation>
    <scope>NUCLEOTIDE SEQUENCE [LARGE SCALE GENOMIC DNA]</scope>
    <source>
        <strain evidence="1 2">DSM 45927</strain>
    </source>
</reference>
<comment type="caution">
    <text evidence="1">The sequence shown here is derived from an EMBL/GenBank/DDBJ whole genome shotgun (WGS) entry which is preliminary data.</text>
</comment>
<gene>
    <name evidence="1" type="ORF">HNR12_004595</name>
</gene>
<evidence type="ECO:0008006" key="3">
    <source>
        <dbReference type="Google" id="ProtNLM"/>
    </source>
</evidence>
<dbReference type="AlphaFoldDB" id="A0A853BSF7"/>
<dbReference type="Gene3D" id="3.40.50.150">
    <property type="entry name" value="Vaccinia Virus protein VP39"/>
    <property type="match status" value="1"/>
</dbReference>
<evidence type="ECO:0000313" key="1">
    <source>
        <dbReference type="EMBL" id="NYI98318.1"/>
    </source>
</evidence>
<organism evidence="1 2">
    <name type="scientific">Streptomonospora nanhaiensis</name>
    <dbReference type="NCBI Taxonomy" id="1323731"/>
    <lineage>
        <taxon>Bacteria</taxon>
        <taxon>Bacillati</taxon>
        <taxon>Actinomycetota</taxon>
        <taxon>Actinomycetes</taxon>
        <taxon>Streptosporangiales</taxon>
        <taxon>Nocardiopsidaceae</taxon>
        <taxon>Streptomonospora</taxon>
    </lineage>
</organism>
<dbReference type="RefSeq" id="WP_179769490.1">
    <property type="nucleotide sequence ID" value="NZ_JACCFO010000001.1"/>
</dbReference>
<proteinExistence type="predicted"/>
<accession>A0A853BSF7</accession>
<dbReference type="Proteomes" id="UP000575985">
    <property type="component" value="Unassembled WGS sequence"/>
</dbReference>
<dbReference type="InterPro" id="IPR029063">
    <property type="entry name" value="SAM-dependent_MTases_sf"/>
</dbReference>
<keyword evidence="2" id="KW-1185">Reference proteome</keyword>
<dbReference type="SUPFAM" id="SSF53335">
    <property type="entry name" value="S-adenosyl-L-methionine-dependent methyltransferases"/>
    <property type="match status" value="1"/>
</dbReference>
<protein>
    <recommendedName>
        <fullName evidence="3">Methyltransferase</fullName>
    </recommendedName>
</protein>
<name>A0A853BSF7_9ACTN</name>
<sequence>MAPHDNGTTTAGQRPRPPLAVWPCAQDGGLAPKAELTRRLIADLSAPGDTVAALCHGEGTPLVQAAVMERRAHGIEVNPQRFRAAQRRLRDHLSAERRREVVHWQADARAAEVLLAPIWGRTRLVAATLPRSAAHRRDTHHLHADHLGRLTGSAYADAAQALITAAAGLLRPGGHLAVICPGHEQTGGQVDRVTVCAHAAHAAGLAYVQHIIALTRPISGDAAERAEEGSGAPGEQVLGAAHAEAAVTLISPCHHDVVLLHKPAAGPATAVGR</sequence>
<dbReference type="EMBL" id="JACCFO010000001">
    <property type="protein sequence ID" value="NYI98318.1"/>
    <property type="molecule type" value="Genomic_DNA"/>
</dbReference>